<keyword evidence="8" id="KW-1185">Reference proteome</keyword>
<reference evidence="7 8" key="1">
    <citation type="submission" date="2024-09" db="EMBL/GenBank/DDBJ databases">
        <title>Chromosome-scale assembly of Riccia sorocarpa.</title>
        <authorList>
            <person name="Paukszto L."/>
        </authorList>
    </citation>
    <scope>NUCLEOTIDE SEQUENCE [LARGE SCALE GENOMIC DNA]</scope>
    <source>
        <strain evidence="7">LP-2024</strain>
        <tissue evidence="7">Aerial parts of the thallus</tissue>
    </source>
</reference>
<evidence type="ECO:0000313" key="8">
    <source>
        <dbReference type="Proteomes" id="UP001633002"/>
    </source>
</evidence>
<evidence type="ECO:0000256" key="6">
    <source>
        <dbReference type="ARBA" id="ARBA00023136"/>
    </source>
</evidence>
<dbReference type="SUPFAM" id="SSF53474">
    <property type="entry name" value="alpha/beta-Hydrolases"/>
    <property type="match status" value="1"/>
</dbReference>
<accession>A0ABD3HEE7</accession>
<keyword evidence="4" id="KW-0256">Endoplasmic reticulum</keyword>
<evidence type="ECO:0000256" key="4">
    <source>
        <dbReference type="ARBA" id="ARBA00022824"/>
    </source>
</evidence>
<gene>
    <name evidence="7" type="ORF">R1sor_015520</name>
</gene>
<dbReference type="GO" id="GO:0005739">
    <property type="term" value="C:mitochondrion"/>
    <property type="evidence" value="ECO:0007669"/>
    <property type="project" value="UniProtKB-SubCell"/>
</dbReference>
<dbReference type="GO" id="GO:0016020">
    <property type="term" value="C:membrane"/>
    <property type="evidence" value="ECO:0007669"/>
    <property type="project" value="UniProtKB-SubCell"/>
</dbReference>
<evidence type="ECO:0000256" key="1">
    <source>
        <dbReference type="ARBA" id="ARBA00004173"/>
    </source>
</evidence>
<dbReference type="GO" id="GO:0005783">
    <property type="term" value="C:endoplasmic reticulum"/>
    <property type="evidence" value="ECO:0007669"/>
    <property type="project" value="UniProtKB-SubCell"/>
</dbReference>
<dbReference type="PANTHER" id="PTHR48182:SF2">
    <property type="entry name" value="PROTEIN SERAC1"/>
    <property type="match status" value="1"/>
</dbReference>
<protein>
    <recommendedName>
        <fullName evidence="9">DUF676 domain-containing protein</fullName>
    </recommendedName>
</protein>
<dbReference type="PANTHER" id="PTHR48182">
    <property type="entry name" value="PROTEIN SERAC1"/>
    <property type="match status" value="1"/>
</dbReference>
<dbReference type="Gene3D" id="3.40.50.1820">
    <property type="entry name" value="alpha/beta hydrolase"/>
    <property type="match status" value="1"/>
</dbReference>
<comment type="subcellular location">
    <subcellularLocation>
        <location evidence="2">Endoplasmic reticulum</location>
    </subcellularLocation>
    <subcellularLocation>
        <location evidence="3">Membrane</location>
    </subcellularLocation>
    <subcellularLocation>
        <location evidence="1">Mitochondrion</location>
    </subcellularLocation>
</comment>
<evidence type="ECO:0000256" key="5">
    <source>
        <dbReference type="ARBA" id="ARBA00023128"/>
    </source>
</evidence>
<organism evidence="7 8">
    <name type="scientific">Riccia sorocarpa</name>
    <dbReference type="NCBI Taxonomy" id="122646"/>
    <lineage>
        <taxon>Eukaryota</taxon>
        <taxon>Viridiplantae</taxon>
        <taxon>Streptophyta</taxon>
        <taxon>Embryophyta</taxon>
        <taxon>Marchantiophyta</taxon>
        <taxon>Marchantiopsida</taxon>
        <taxon>Marchantiidae</taxon>
        <taxon>Marchantiales</taxon>
        <taxon>Ricciaceae</taxon>
        <taxon>Riccia</taxon>
    </lineage>
</organism>
<dbReference type="InterPro" id="IPR029058">
    <property type="entry name" value="AB_hydrolase_fold"/>
</dbReference>
<evidence type="ECO:0000313" key="7">
    <source>
        <dbReference type="EMBL" id="KAL3689211.1"/>
    </source>
</evidence>
<comment type="caution">
    <text evidence="7">The sequence shown here is derived from an EMBL/GenBank/DDBJ whole genome shotgun (WGS) entry which is preliminary data.</text>
</comment>
<evidence type="ECO:0000256" key="2">
    <source>
        <dbReference type="ARBA" id="ARBA00004240"/>
    </source>
</evidence>
<evidence type="ECO:0008006" key="9">
    <source>
        <dbReference type="Google" id="ProtNLM"/>
    </source>
</evidence>
<dbReference type="Proteomes" id="UP001633002">
    <property type="component" value="Unassembled WGS sequence"/>
</dbReference>
<keyword evidence="5" id="KW-0496">Mitochondrion</keyword>
<dbReference type="EMBL" id="JBJQOH010000004">
    <property type="protein sequence ID" value="KAL3689211.1"/>
    <property type="molecule type" value="Genomic_DNA"/>
</dbReference>
<name>A0ABD3HEE7_9MARC</name>
<evidence type="ECO:0000256" key="3">
    <source>
        <dbReference type="ARBA" id="ARBA00004370"/>
    </source>
</evidence>
<dbReference type="InterPro" id="IPR052374">
    <property type="entry name" value="SERAC1"/>
</dbReference>
<sequence length="331" mass="37859">MIRIDNPADLERMGVEKLTDNLYDLSLNTCEEENENTVVIFFHGLELDDRANAEDTWLRTWTYRDESNSSPMSAECWPAQMFSADGVLKKKNVNVIIRAYAAKYDANKYKSHDKGRLDIYLFAENLLQTVIGPVMRRTESQIPIFLVGHSYGGIVIQELIAHAFKNARRDSDPHIKRFLQCLGGIFFYAVPHRSLKQETYDGIFLHGQQTLAEPGQMLTQFNNELIRSSESFKTNIKSIVRDPKLRNGEEIRIKSVFEINDTDLGHWKGVIVEQAAVDAGQDAQLVIEADHFGICKPSSGRAGFTENKYFYLREFIVDVVKAERSRNRSNK</sequence>
<keyword evidence="6" id="KW-0472">Membrane</keyword>
<proteinExistence type="predicted"/>
<dbReference type="AlphaFoldDB" id="A0ABD3HEE7"/>